<dbReference type="PATRIC" id="fig|451644.5.peg.2791"/>
<dbReference type="OrthoDB" id="9774290at2"/>
<reference evidence="5 6" key="1">
    <citation type="submission" date="2015-06" db="EMBL/GenBank/DDBJ databases">
        <title>Genome sequence of Mycobacterium conceptionense strain MLE.</title>
        <authorList>
            <person name="Greninger A.L."/>
            <person name="Cunningham G."/>
            <person name="Chiu C.Y."/>
            <person name="Miller S."/>
        </authorList>
    </citation>
    <scope>NUCLEOTIDE SEQUENCE [LARGE SCALE GENOMIC DNA]</scope>
    <source>
        <strain evidence="5 6">MLE</strain>
    </source>
</reference>
<name>A0A0J8UAH3_9MYCO</name>
<dbReference type="Pfam" id="PF02595">
    <property type="entry name" value="Gly_kinase"/>
    <property type="match status" value="1"/>
</dbReference>
<gene>
    <name evidence="5" type="ORF">ACT17_13495</name>
</gene>
<organism evidence="5 6">
    <name type="scientific">Mycolicibacterium conceptionense</name>
    <dbReference type="NCBI Taxonomy" id="451644"/>
    <lineage>
        <taxon>Bacteria</taxon>
        <taxon>Bacillati</taxon>
        <taxon>Actinomycetota</taxon>
        <taxon>Actinomycetes</taxon>
        <taxon>Mycobacteriales</taxon>
        <taxon>Mycobacteriaceae</taxon>
        <taxon>Mycolicibacterium</taxon>
    </lineage>
</organism>
<dbReference type="InterPro" id="IPR018193">
    <property type="entry name" value="Glyc_kinase_flavodox-like_fold"/>
</dbReference>
<dbReference type="InterPro" id="IPR036129">
    <property type="entry name" value="Glycerate_kinase_sf"/>
</dbReference>
<dbReference type="EMBL" id="LFOD01000010">
    <property type="protein sequence ID" value="KMV17977.1"/>
    <property type="molecule type" value="Genomic_DNA"/>
</dbReference>
<dbReference type="InterPro" id="IPR004381">
    <property type="entry name" value="Glycerate_kinase"/>
</dbReference>
<evidence type="ECO:0000313" key="6">
    <source>
        <dbReference type="Proteomes" id="UP000037594"/>
    </source>
</evidence>
<dbReference type="PANTHER" id="PTHR21599">
    <property type="entry name" value="GLYCERATE KINASE"/>
    <property type="match status" value="1"/>
</dbReference>
<dbReference type="SUPFAM" id="SSF110738">
    <property type="entry name" value="Glycerate kinase I"/>
    <property type="match status" value="1"/>
</dbReference>
<dbReference type="AlphaFoldDB" id="A0A0J8UAH3"/>
<dbReference type="RefSeq" id="WP_019347091.1">
    <property type="nucleotide sequence ID" value="NZ_AGSZ01000493.1"/>
</dbReference>
<dbReference type="PANTHER" id="PTHR21599:SF0">
    <property type="entry name" value="GLYCERATE KINASE"/>
    <property type="match status" value="1"/>
</dbReference>
<dbReference type="GO" id="GO:0008887">
    <property type="term" value="F:glycerate kinase activity"/>
    <property type="evidence" value="ECO:0007669"/>
    <property type="project" value="UniProtKB-UniRule"/>
</dbReference>
<evidence type="ECO:0000256" key="4">
    <source>
        <dbReference type="PIRNR" id="PIRNR006078"/>
    </source>
</evidence>
<evidence type="ECO:0000313" key="5">
    <source>
        <dbReference type="EMBL" id="KMV17977.1"/>
    </source>
</evidence>
<comment type="similarity">
    <text evidence="1 4">Belongs to the glycerate kinase type-1 family.</text>
</comment>
<dbReference type="InterPro" id="IPR018197">
    <property type="entry name" value="Glycerate_kinase_RE-like"/>
</dbReference>
<dbReference type="GO" id="GO:0031388">
    <property type="term" value="P:organic acid phosphorylation"/>
    <property type="evidence" value="ECO:0007669"/>
    <property type="project" value="UniProtKB-UniRule"/>
</dbReference>
<dbReference type="Proteomes" id="UP000037594">
    <property type="component" value="Unassembled WGS sequence"/>
</dbReference>
<evidence type="ECO:0000256" key="1">
    <source>
        <dbReference type="ARBA" id="ARBA00006284"/>
    </source>
</evidence>
<keyword evidence="2 4" id="KW-0808">Transferase</keyword>
<keyword evidence="3 4" id="KW-0418">Kinase</keyword>
<dbReference type="NCBIfam" id="TIGR00045">
    <property type="entry name" value="glycerate kinase"/>
    <property type="match status" value="1"/>
</dbReference>
<sequence length="373" mass="37245">MKIVLAPDSFKESMTASQAVAAMREGVWSVLPHAECVGVPMADGGEGTVDAVVDALGGERITVEVSDPLGRPARATYGYVAARSLAVIEMASASGLELVAPSDRDILRASTFGVGQLIVSALDRGATELLIGIGGSATNDGGAGMLTALGVAFSDADGAPLPPGGAALARLHRINTSGLDRRLAGMHVQIASDVTAPLLGTGGASAVFGPQKGATADHVEMLEAALTRLVEVTATALGHARPDRPGAGAAGGLGFGLMEFLAADCDPGVEVIAQTVGLEQALTGADWVFTGEGSVDAQTLLGKTPFGVAQAAARTGSRVAIFAGRVAADADVLLANGVAKLVAITEPGTPLDQALRDGPAALTRAAAAVCRSL</sequence>
<dbReference type="Gene3D" id="3.90.1510.10">
    <property type="entry name" value="Glycerate kinase, domain 2"/>
    <property type="match status" value="1"/>
</dbReference>
<evidence type="ECO:0000256" key="3">
    <source>
        <dbReference type="ARBA" id="ARBA00022777"/>
    </source>
</evidence>
<evidence type="ECO:0000256" key="2">
    <source>
        <dbReference type="ARBA" id="ARBA00022679"/>
    </source>
</evidence>
<dbReference type="Gene3D" id="3.40.50.10350">
    <property type="entry name" value="Glycerate kinase, domain 1"/>
    <property type="match status" value="1"/>
</dbReference>
<accession>A0A0J8UAH3</accession>
<dbReference type="PIRSF" id="PIRSF006078">
    <property type="entry name" value="GlxK"/>
    <property type="match status" value="1"/>
</dbReference>
<protein>
    <submittedName>
        <fullName evidence="5">Glycerate kinase</fullName>
    </submittedName>
</protein>
<comment type="caution">
    <text evidence="5">The sequence shown here is derived from an EMBL/GenBank/DDBJ whole genome shotgun (WGS) entry which is preliminary data.</text>
</comment>
<proteinExistence type="inferred from homology"/>